<name>A0A2N9IZM3_FAGSY</name>
<feature type="domain" description="Mon2 C-terminal" evidence="4">
    <location>
        <begin position="1477"/>
        <end position="1739"/>
    </location>
</feature>
<dbReference type="Pfam" id="PF09324">
    <property type="entry name" value="Sec7-like_HDS"/>
    <property type="match status" value="1"/>
</dbReference>
<evidence type="ECO:0000259" key="4">
    <source>
        <dbReference type="Pfam" id="PF16206"/>
    </source>
</evidence>
<evidence type="ECO:0000313" key="5">
    <source>
        <dbReference type="EMBL" id="SPD30776.1"/>
    </source>
</evidence>
<dbReference type="InterPro" id="IPR015403">
    <property type="entry name" value="Mon2/Sec7/BIG1-like_HDS"/>
</dbReference>
<feature type="domain" description="Reverse transcriptase zinc-binding" evidence="3">
    <location>
        <begin position="523"/>
        <end position="604"/>
    </location>
</feature>
<feature type="domain" description="Mon2 C-terminal" evidence="4">
    <location>
        <begin position="1032"/>
        <end position="1294"/>
    </location>
</feature>
<evidence type="ECO:0008006" key="6">
    <source>
        <dbReference type="Google" id="ProtNLM"/>
    </source>
</evidence>
<dbReference type="PANTHER" id="PTHR34199">
    <property type="entry name" value="NUMOD3 MOTIF FAMILY PROTEIN, EXPRESSED"/>
    <property type="match status" value="1"/>
</dbReference>
<feature type="domain" description="Mon2/Sec7/BIG1-like HDS" evidence="1">
    <location>
        <begin position="959"/>
        <end position="1026"/>
    </location>
</feature>
<dbReference type="InterPro" id="IPR032817">
    <property type="entry name" value="Mon2_C"/>
</dbReference>
<dbReference type="Pfam" id="PF13966">
    <property type="entry name" value="zf-RVT"/>
    <property type="match status" value="1"/>
</dbReference>
<organism evidence="5">
    <name type="scientific">Fagus sylvatica</name>
    <name type="common">Beechnut</name>
    <dbReference type="NCBI Taxonomy" id="28930"/>
    <lineage>
        <taxon>Eukaryota</taxon>
        <taxon>Viridiplantae</taxon>
        <taxon>Streptophyta</taxon>
        <taxon>Embryophyta</taxon>
        <taxon>Tracheophyta</taxon>
        <taxon>Spermatophyta</taxon>
        <taxon>Magnoliopsida</taxon>
        <taxon>eudicotyledons</taxon>
        <taxon>Gunneridae</taxon>
        <taxon>Pentapetalae</taxon>
        <taxon>rosids</taxon>
        <taxon>fabids</taxon>
        <taxon>Fagales</taxon>
        <taxon>Fagaceae</taxon>
        <taxon>Fagus</taxon>
    </lineage>
</organism>
<gene>
    <name evidence="5" type="ORF">FSB_LOCUS58658</name>
</gene>
<dbReference type="EMBL" id="OIVN01006332">
    <property type="protein sequence ID" value="SPD30776.1"/>
    <property type="molecule type" value="Genomic_DNA"/>
</dbReference>
<reference evidence="5" key="1">
    <citation type="submission" date="2018-02" db="EMBL/GenBank/DDBJ databases">
        <authorList>
            <person name="Cohen D.B."/>
            <person name="Kent A.D."/>
        </authorList>
    </citation>
    <scope>NUCLEOTIDE SEQUENCE</scope>
</reference>
<dbReference type="InterPro" id="IPR016024">
    <property type="entry name" value="ARM-type_fold"/>
</dbReference>
<dbReference type="InterPro" id="IPR032691">
    <property type="entry name" value="Mon2/Sec7/BIG1-like_HUS"/>
</dbReference>
<dbReference type="SUPFAM" id="SSF48371">
    <property type="entry name" value="ARM repeat"/>
    <property type="match status" value="1"/>
</dbReference>
<feature type="domain" description="Mon2/Sec7/BIG1-like HUS" evidence="2">
    <location>
        <begin position="15"/>
        <end position="136"/>
    </location>
</feature>
<accession>A0A2N9IZM3</accession>
<dbReference type="Pfam" id="PF12783">
    <property type="entry name" value="Sec7-like_HUS"/>
    <property type="match status" value="1"/>
</dbReference>
<evidence type="ECO:0000259" key="3">
    <source>
        <dbReference type="Pfam" id="PF13966"/>
    </source>
</evidence>
<evidence type="ECO:0000259" key="1">
    <source>
        <dbReference type="Pfam" id="PF09324"/>
    </source>
</evidence>
<dbReference type="InterPro" id="IPR026960">
    <property type="entry name" value="RVT-Znf"/>
</dbReference>
<proteinExistence type="predicted"/>
<evidence type="ECO:0000259" key="2">
    <source>
        <dbReference type="Pfam" id="PF12783"/>
    </source>
</evidence>
<dbReference type="Pfam" id="PF16206">
    <property type="entry name" value="Mon2_C"/>
    <property type="match status" value="2"/>
</dbReference>
<dbReference type="PANTHER" id="PTHR34199:SF4">
    <property type="entry name" value="ARM REPEAT SUPERFAMILY PROTEIN"/>
    <property type="match status" value="1"/>
</dbReference>
<sequence>MLILTLGSHQNPRFVLSNYVAVFRTLVPYEQVLRYQICSLLMTSIRTNAELEGEAGEPSFRRLVLRSVAHIIRLYSSSLITECEVFLSMLLKVIFLDLPLWHRILVLEILRGFCVEARTLRVLFQNFDMHPNNTNVVEGMVKALARVVSSAQVLETSEESLAAVAGMFSSKAKGIEWSLDNDASNAAVLVASEAHSITLAVEGLLGVVFTVATLTDEAVDVGEIESPRCDNDPPAKCTGKTAALCISMVDSLWLTILDALSFILSRRGYCIGNIEGIPGIHSGALAGNSLPRACAPPGIVGANASDTRFNLYKRILRNFLWGGMGEEHKFHLVAWDRICSPIHQGGLGVRQLTPFNLALLGKWLWRFGLEESHLWRRVVAAKYGVGRGDWTTSLPRGSYGCSLWRHIRKWWEVFSTHIGFEVGLGTRVSFWHDNWCLDRPLKELFPRLYGFSLNQEATVASVLVSQGDDQSHGWNVTFGRDFNDWELDQVVDFFSLLHSHTPRGVEVDKLVWRPSWKGIFEARSFCHVLHVTPTICFPWKCIWGVKAPPRVAFFMWTVAWGRILTCDNLKQRGLVLAGWCYMCKKADESVDHLLLHCWVARQLWSFVFKCVGVEWVIPSQVPELLFGWWNWFGKRCSGVWNLIPSCLMWIIWRERNKRIFEDQETPLAKLFELFFSTLYDWSMAWGLTTSLAACGVLRAVEPLNSFLASLCKFTINFPNEPDKRSSALQSPGSKRSEPLVDQRDNIVLTPKNVQALRTLFNIAHRLHNVLGPSWVLVLETLAALDRAIHSPHATTQEVSTAVPKLMRESSGQYSDFTILSSLNSQLFESSALMHLSAVKSLLSALRQLSHQCMAAAASAIGPTSSQKLGSISFSVERMISILVNNLHRVEPLWDQVVGHFLELADNSNQHLRNMGLDALDQSICAVLGSDQFQENTPSRPHGTSQEMETRLAELRSLECSVISPLRVLYFSTQNIDVRAGSLKILLHVLERHGEKLHYSWPNILEMLRSVADVSEKDLVTLGFQSLRVIMNDGLATIPADCLHVCVDVTGAYSAQKTELNISLTAIGLLWTATDFIAKGLIHGPVEEKETGISDLDSFPKKMDGEKAEEQALDISDNLNDQTPLINIVDSDKLLFSVFSLLQKLGADERPEVRNSAVRTLFQTLGSHGQKLSKSMWEDCLWNYVFPTLDRASHMAATSSKDEWQGKELGTRGGKAVHMLIHHSRNTAQKQWDETLVLVLGGISRILRSFFPFLRRLTNFWSGWESLLLFVKNSILNGSKEVALAAINCLQTTVLSHSLKGNLPMPYLNSVLDAYEFVLQKSPTYSENTASKVKQEILHGLGELYVQAQRMFDDSMYTRLLAIIDLAVKQAIVTTDNFESEFGHVPPVLRTILEILPLLCPTEDISTMWLILLRELLLYLPRSESPLQNEEDESQHTGDHIPDVHLKIKDDIPNGTASISPSKVEATSLSSGSTTALAVGIPSYLFAEKLVPLLVDLFLQTPEIEKYIIFPELIQSLGRCMMTRRDNPDSALWRLAVEGFNRILVDDVSRLTANGGPISSINKPARIRIWKEVSDVYEIFFVGYCGRALPSNSLSPVAQKDDELLEMTILNILGDNILKSPIDAPLNILQRLVSTLDRCASRTCSLPVETVELMPSHCSRFSLTCLQKLFTLSSYSKETDNWNLTRSEVSKISIMMLMTRCEDILNRFLADENDLGERPLPAARLEEIIFVLQELARLIIHSDTVSILPLHPSLKSGLAEEESQDKRPHLLVLFPSFCELVISREARVRELVQVLLRLITRELALEKVSLAS</sequence>
<protein>
    <recommendedName>
        <fullName evidence="6">Protein MON2 homolog</fullName>
    </recommendedName>
</protein>